<sequence>MRFRPRALPRVAIALALCAGVPTSLRAQDSAAPADPDAADAASADSAPADRPPDAAPPPAAAGEGSLAQQLANPVANLISVPFQANYDCCYGERDGDRFTLNIQPVIPVSVGDDWNLITRTIVPIISQEPTVVGGEGATGFGDVLQSFFLSPKQAKNGLVWGVGPVFLWPTGADAFSAQKFGAGPTAVVLKQGKGTTLGLLANHVWSVAGKSAYPDVSQTFLQPFFTRTLPDSTSFTLNTETSYDWKSKNWVVPINFSVGHVVRVGDQPINLTVGARYYAERPDGGAEWGTRFVLTLLFPK</sequence>
<keyword evidence="4" id="KW-1185">Reference proteome</keyword>
<feature type="compositionally biased region" description="Low complexity" evidence="1">
    <location>
        <begin position="29"/>
        <end position="49"/>
    </location>
</feature>
<keyword evidence="2" id="KW-0732">Signal</keyword>
<evidence type="ECO:0000313" key="3">
    <source>
        <dbReference type="EMBL" id="SNS30514.1"/>
    </source>
</evidence>
<feature type="region of interest" description="Disordered" evidence="1">
    <location>
        <begin position="26"/>
        <end position="67"/>
    </location>
</feature>
<reference evidence="3 4" key="1">
    <citation type="submission" date="2017-06" db="EMBL/GenBank/DDBJ databases">
        <authorList>
            <person name="Kim H.J."/>
            <person name="Triplett B.A."/>
        </authorList>
    </citation>
    <scope>NUCLEOTIDE SEQUENCE [LARGE SCALE GENOMIC DNA]</scope>
    <source>
        <strain evidence="3 4">DS15</strain>
    </source>
</reference>
<evidence type="ECO:0000313" key="4">
    <source>
        <dbReference type="Proteomes" id="UP000198339"/>
    </source>
</evidence>
<proteinExistence type="predicted"/>
<feature type="signal peptide" evidence="2">
    <location>
        <begin position="1"/>
        <end position="27"/>
    </location>
</feature>
<evidence type="ECO:0000256" key="1">
    <source>
        <dbReference type="SAM" id="MobiDB-lite"/>
    </source>
</evidence>
<name>A0A239DFA9_9SPHN</name>
<evidence type="ECO:0008006" key="5">
    <source>
        <dbReference type="Google" id="ProtNLM"/>
    </source>
</evidence>
<dbReference type="RefSeq" id="WP_212541874.1">
    <property type="nucleotide sequence ID" value="NZ_FZPA01000001.1"/>
</dbReference>
<dbReference type="Proteomes" id="UP000198339">
    <property type="component" value="Unassembled WGS sequence"/>
</dbReference>
<feature type="chain" id="PRO_5012308660" description="MetA-pathway of phenol degradation" evidence="2">
    <location>
        <begin position="28"/>
        <end position="301"/>
    </location>
</feature>
<protein>
    <recommendedName>
        <fullName evidence="5">MetA-pathway of phenol degradation</fullName>
    </recommendedName>
</protein>
<dbReference type="AlphaFoldDB" id="A0A239DFA9"/>
<dbReference type="EMBL" id="FZPA01000001">
    <property type="protein sequence ID" value="SNS30514.1"/>
    <property type="molecule type" value="Genomic_DNA"/>
</dbReference>
<gene>
    <name evidence="3" type="ORF">SAMN06295955_101218</name>
</gene>
<evidence type="ECO:0000256" key="2">
    <source>
        <dbReference type="SAM" id="SignalP"/>
    </source>
</evidence>
<accession>A0A239DFA9</accession>
<organism evidence="3 4">
    <name type="scientific">Sphingopyxis indica</name>
    <dbReference type="NCBI Taxonomy" id="436663"/>
    <lineage>
        <taxon>Bacteria</taxon>
        <taxon>Pseudomonadati</taxon>
        <taxon>Pseudomonadota</taxon>
        <taxon>Alphaproteobacteria</taxon>
        <taxon>Sphingomonadales</taxon>
        <taxon>Sphingomonadaceae</taxon>
        <taxon>Sphingopyxis</taxon>
    </lineage>
</organism>